<comment type="caution">
    <text evidence="2">The sequence shown here is derived from an EMBL/GenBank/DDBJ whole genome shotgun (WGS) entry which is preliminary data.</text>
</comment>
<accession>A0A2X0I8C5</accession>
<name>A0A2X0I8C5_9ACTN</name>
<feature type="compositionally biased region" description="Gly residues" evidence="1">
    <location>
        <begin position="85"/>
        <end position="100"/>
    </location>
</feature>
<evidence type="ECO:0000313" key="2">
    <source>
        <dbReference type="EMBL" id="RAG81144.1"/>
    </source>
</evidence>
<reference evidence="2 3" key="1">
    <citation type="submission" date="2018-06" db="EMBL/GenBank/DDBJ databases">
        <title>Streptacidiphilus pinicola sp. nov., isolated from pine grove soil.</title>
        <authorList>
            <person name="Roh S.G."/>
            <person name="Park S."/>
            <person name="Kim M.-K."/>
            <person name="Yun B.-R."/>
            <person name="Park J."/>
            <person name="Kim M.J."/>
            <person name="Kim Y.S."/>
            <person name="Kim S.B."/>
        </authorList>
    </citation>
    <scope>NUCLEOTIDE SEQUENCE [LARGE SCALE GENOMIC DNA]</scope>
    <source>
        <strain evidence="2 3">MMS16-CNU450</strain>
    </source>
</reference>
<protein>
    <submittedName>
        <fullName evidence="2">Uncharacterized protein</fullName>
    </submittedName>
</protein>
<dbReference type="RefSeq" id="WP_111507190.1">
    <property type="nucleotide sequence ID" value="NZ_QKYN01000176.1"/>
</dbReference>
<feature type="compositionally biased region" description="Basic residues" evidence="1">
    <location>
        <begin position="55"/>
        <end position="66"/>
    </location>
</feature>
<dbReference type="Proteomes" id="UP000248889">
    <property type="component" value="Unassembled WGS sequence"/>
</dbReference>
<keyword evidence="3" id="KW-1185">Reference proteome</keyword>
<dbReference type="AlphaFoldDB" id="A0A2X0I8C5"/>
<dbReference type="EMBL" id="QKYN01000176">
    <property type="protein sequence ID" value="RAG81144.1"/>
    <property type="molecule type" value="Genomic_DNA"/>
</dbReference>
<gene>
    <name evidence="2" type="ORF">DN069_34500</name>
</gene>
<sequence length="100" mass="10143">MLIGLLIVVVAVAALVRLGQARTRRSAVRRGPDSPYDSGASQMLWADAGLNDQHGHHHGHGHHHHHGGGDFGGGGHHGGHHDGGSWSGGGDFGGGGGHHG</sequence>
<evidence type="ECO:0000256" key="1">
    <source>
        <dbReference type="SAM" id="MobiDB-lite"/>
    </source>
</evidence>
<organism evidence="2 3">
    <name type="scientific">Streptacidiphilus pinicola</name>
    <dbReference type="NCBI Taxonomy" id="2219663"/>
    <lineage>
        <taxon>Bacteria</taxon>
        <taxon>Bacillati</taxon>
        <taxon>Actinomycetota</taxon>
        <taxon>Actinomycetes</taxon>
        <taxon>Kitasatosporales</taxon>
        <taxon>Streptomycetaceae</taxon>
        <taxon>Streptacidiphilus</taxon>
    </lineage>
</organism>
<evidence type="ECO:0000313" key="3">
    <source>
        <dbReference type="Proteomes" id="UP000248889"/>
    </source>
</evidence>
<proteinExistence type="predicted"/>
<feature type="region of interest" description="Disordered" evidence="1">
    <location>
        <begin position="21"/>
        <end position="100"/>
    </location>
</feature>